<feature type="signal peptide" evidence="1">
    <location>
        <begin position="1"/>
        <end position="22"/>
    </location>
</feature>
<feature type="chain" id="PRO_5031122370" evidence="1">
    <location>
        <begin position="23"/>
        <end position="59"/>
    </location>
</feature>
<organism evidence="2 3">
    <name type="scientific">Sagittula marina</name>
    <dbReference type="NCBI Taxonomy" id="943940"/>
    <lineage>
        <taxon>Bacteria</taxon>
        <taxon>Pseudomonadati</taxon>
        <taxon>Pseudomonadota</taxon>
        <taxon>Alphaproteobacteria</taxon>
        <taxon>Rhodobacterales</taxon>
        <taxon>Roseobacteraceae</taxon>
        <taxon>Sagittula</taxon>
    </lineage>
</organism>
<evidence type="ECO:0000313" key="2">
    <source>
        <dbReference type="EMBL" id="MBB3983931.1"/>
    </source>
</evidence>
<keyword evidence="1" id="KW-0732">Signal</keyword>
<protein>
    <submittedName>
        <fullName evidence="2">Uncharacterized protein</fullName>
    </submittedName>
</protein>
<name>A0A7W6DIL3_9RHOB</name>
<dbReference type="Proteomes" id="UP000541426">
    <property type="component" value="Unassembled WGS sequence"/>
</dbReference>
<accession>A0A7W6DIL3</accession>
<proteinExistence type="predicted"/>
<dbReference type="AlphaFoldDB" id="A0A7W6DIL3"/>
<evidence type="ECO:0000313" key="3">
    <source>
        <dbReference type="Proteomes" id="UP000541426"/>
    </source>
</evidence>
<dbReference type="EMBL" id="JACIEJ010000001">
    <property type="protein sequence ID" value="MBB3983931.1"/>
    <property type="molecule type" value="Genomic_DNA"/>
</dbReference>
<keyword evidence="3" id="KW-1185">Reference proteome</keyword>
<evidence type="ECO:0000256" key="1">
    <source>
        <dbReference type="SAM" id="SignalP"/>
    </source>
</evidence>
<gene>
    <name evidence="2" type="ORF">GGQ68_000242</name>
</gene>
<comment type="caution">
    <text evidence="2">The sequence shown here is derived from an EMBL/GenBank/DDBJ whole genome shotgun (WGS) entry which is preliminary data.</text>
</comment>
<sequence length="59" mass="6210">MTRFLAPLALSLMALAPSIASATPVFLPELTFPAPVQQPDVSTQGCVAPTHDVCQYPAQ</sequence>
<reference evidence="2 3" key="1">
    <citation type="submission" date="2020-08" db="EMBL/GenBank/DDBJ databases">
        <title>Genomic Encyclopedia of Type Strains, Phase IV (KMG-IV): sequencing the most valuable type-strain genomes for metagenomic binning, comparative biology and taxonomic classification.</title>
        <authorList>
            <person name="Goeker M."/>
        </authorList>
    </citation>
    <scope>NUCLEOTIDE SEQUENCE [LARGE SCALE GENOMIC DNA]</scope>
    <source>
        <strain evidence="2 3">DSM 102235</strain>
    </source>
</reference>
<dbReference type="RefSeq" id="WP_183962568.1">
    <property type="nucleotide sequence ID" value="NZ_BAABBZ010000012.1"/>
</dbReference>